<dbReference type="AlphaFoldDB" id="A0A1H7XTM6"/>
<gene>
    <name evidence="3" type="ORF">SAMN04515666_110172</name>
</gene>
<feature type="domain" description="DUF4167" evidence="2">
    <location>
        <begin position="25"/>
        <end position="67"/>
    </location>
</feature>
<organism evidence="3 4">
    <name type="scientific">Bosea lupini</name>
    <dbReference type="NCBI Taxonomy" id="1036779"/>
    <lineage>
        <taxon>Bacteria</taxon>
        <taxon>Pseudomonadati</taxon>
        <taxon>Pseudomonadota</taxon>
        <taxon>Alphaproteobacteria</taxon>
        <taxon>Hyphomicrobiales</taxon>
        <taxon>Boseaceae</taxon>
        <taxon>Bosea</taxon>
    </lineage>
</organism>
<dbReference type="RefSeq" id="WP_208862369.1">
    <property type="nucleotide sequence ID" value="NZ_FOAN01000010.1"/>
</dbReference>
<dbReference type="InterPro" id="IPR025430">
    <property type="entry name" value="DUF4167"/>
</dbReference>
<keyword evidence="4" id="KW-1185">Reference proteome</keyword>
<evidence type="ECO:0000256" key="1">
    <source>
        <dbReference type="SAM" id="MobiDB-lite"/>
    </source>
</evidence>
<reference evidence="4" key="1">
    <citation type="submission" date="2016-10" db="EMBL/GenBank/DDBJ databases">
        <authorList>
            <person name="Varghese N."/>
            <person name="Submissions S."/>
        </authorList>
    </citation>
    <scope>NUCLEOTIDE SEQUENCE [LARGE SCALE GENOMIC DNA]</scope>
    <source>
        <strain evidence="4">LMG 26383,CCUG 61248,R- 45681</strain>
    </source>
</reference>
<evidence type="ECO:0000313" key="4">
    <source>
        <dbReference type="Proteomes" id="UP000199664"/>
    </source>
</evidence>
<sequence>MPTRQPGSTAFDDHVPRTNATQPRRGSSARASYERYLALAKAKALAGDRIEAERYYQHAEHYLRLITGSAA</sequence>
<feature type="region of interest" description="Disordered" evidence="1">
    <location>
        <begin position="1"/>
        <end position="31"/>
    </location>
</feature>
<dbReference type="Proteomes" id="UP000199664">
    <property type="component" value="Unassembled WGS sequence"/>
</dbReference>
<protein>
    <recommendedName>
        <fullName evidence="2">DUF4167 domain-containing protein</fullName>
    </recommendedName>
</protein>
<name>A0A1H7XTM6_9HYPH</name>
<dbReference type="EMBL" id="FOAN01000010">
    <property type="protein sequence ID" value="SEM37226.1"/>
    <property type="molecule type" value="Genomic_DNA"/>
</dbReference>
<accession>A0A1H7XTM6</accession>
<evidence type="ECO:0000259" key="2">
    <source>
        <dbReference type="Pfam" id="PF13763"/>
    </source>
</evidence>
<evidence type="ECO:0000313" key="3">
    <source>
        <dbReference type="EMBL" id="SEM37226.1"/>
    </source>
</evidence>
<dbReference type="STRING" id="1036779.SAMN04515666_110172"/>
<proteinExistence type="predicted"/>
<dbReference type="Pfam" id="PF13763">
    <property type="entry name" value="DUF4167"/>
    <property type="match status" value="1"/>
</dbReference>